<feature type="compositionally biased region" description="Polar residues" evidence="1">
    <location>
        <begin position="763"/>
        <end position="778"/>
    </location>
</feature>
<dbReference type="InParanoid" id="A0A7E5VMB4"/>
<name>A0A7E5VMB4_TRINI</name>
<dbReference type="GeneID" id="113495074"/>
<dbReference type="GO" id="GO:0016301">
    <property type="term" value="F:kinase activity"/>
    <property type="evidence" value="ECO:0007669"/>
    <property type="project" value="UniProtKB-KW"/>
</dbReference>
<reference evidence="4" key="1">
    <citation type="submission" date="2025-08" db="UniProtKB">
        <authorList>
            <consortium name="RefSeq"/>
        </authorList>
    </citation>
    <scope>IDENTIFICATION</scope>
</reference>
<dbReference type="Proteomes" id="UP000322000">
    <property type="component" value="Chromosome 6"/>
</dbReference>
<proteinExistence type="predicted"/>
<feature type="region of interest" description="Disordered" evidence="1">
    <location>
        <begin position="630"/>
        <end position="673"/>
    </location>
</feature>
<feature type="region of interest" description="Disordered" evidence="1">
    <location>
        <begin position="971"/>
        <end position="1038"/>
    </location>
</feature>
<dbReference type="KEGG" id="tnl:113495074"/>
<dbReference type="OrthoDB" id="7481236at2759"/>
<dbReference type="RefSeq" id="XP_026729468.1">
    <property type="nucleotide sequence ID" value="XM_026873667.1"/>
</dbReference>
<feature type="compositionally biased region" description="Polar residues" evidence="1">
    <location>
        <begin position="630"/>
        <end position="658"/>
    </location>
</feature>
<feature type="compositionally biased region" description="Basic and acidic residues" evidence="1">
    <location>
        <begin position="978"/>
        <end position="989"/>
    </location>
</feature>
<evidence type="ECO:0000313" key="3">
    <source>
        <dbReference type="Proteomes" id="UP000322000"/>
    </source>
</evidence>
<feature type="compositionally biased region" description="Polar residues" evidence="1">
    <location>
        <begin position="139"/>
        <end position="158"/>
    </location>
</feature>
<feature type="region of interest" description="Disordered" evidence="1">
    <location>
        <begin position="749"/>
        <end position="823"/>
    </location>
</feature>
<organism evidence="3 4">
    <name type="scientific">Trichoplusia ni</name>
    <name type="common">Cabbage looper</name>
    <dbReference type="NCBI Taxonomy" id="7111"/>
    <lineage>
        <taxon>Eukaryota</taxon>
        <taxon>Metazoa</taxon>
        <taxon>Ecdysozoa</taxon>
        <taxon>Arthropoda</taxon>
        <taxon>Hexapoda</taxon>
        <taxon>Insecta</taxon>
        <taxon>Pterygota</taxon>
        <taxon>Neoptera</taxon>
        <taxon>Endopterygota</taxon>
        <taxon>Lepidoptera</taxon>
        <taxon>Glossata</taxon>
        <taxon>Ditrysia</taxon>
        <taxon>Noctuoidea</taxon>
        <taxon>Noctuidae</taxon>
        <taxon>Plusiinae</taxon>
        <taxon>Trichoplusia</taxon>
    </lineage>
</organism>
<feature type="compositionally biased region" description="Basic and acidic residues" evidence="1">
    <location>
        <begin position="425"/>
        <end position="436"/>
    </location>
</feature>
<feature type="region of interest" description="Disordered" evidence="1">
    <location>
        <begin position="424"/>
        <end position="448"/>
    </location>
</feature>
<keyword evidence="4" id="KW-0418">Kinase</keyword>
<sequence length="1190" mass="134629">MMSKVILFGVLIFYSNFGVSVSYTDELAVQREYWPSDWSGNEHPRRQFRSDGFAQTRHENHARPVNNQEYNDQAIRSAHTNHYNNNKPAVQPVPDKQLLPNFGSPEFKREVAPQLQRETHDQTYPRYVDRFEVKPNNEPIRNQNWKSQVHHQSTLSPNHEQKSYIPPTGGDYHGERNTHPINVEYDNQAETENISNNRHISNQARPSRPNVPIPYLNFDRSNSEATNLEEHKYIETSTPPNYSNYKHPEHSEILENSRRKSNDRKHNVGRNDELYLIPTYLEDRIENNNVAPHGYEVSEKTVPDSVTEPQNRIYIDNDEISKNIGTDPVSTHTAANLATANLAEKHKFITIDRSGSEYLIPVLPLNKYDNNSATKYVLARNPQDKDSFVADKVPSNYHESVINNARSSNDAVKHVNKYIPENIADDEKIQRSEPVRSHHTPSRVVSNNLRNNHPIMRQLQNDNNERGSGIRELITGDVNNKSESNGYPENPGQWDNIPTDSHNNVQKFNNGRNSEARQVITPAQKYNNLPLPHNVRHISNDEGSFRKLNSQPIYRPEHNRHIDDFRPRFGNHDSVLFTHDSAPTLTNNVNNHENSRHNIVNNNNNENNGLVTPGSQYIPVNGRPIESYNNGFVNPQNRPNKPNDNIPTSHQRKNQIPNSRIVDNPNNAAPELGNVEKKPESIKYFDNDKTEFAYPGLGPFRTYNEAFEAILELQGNKNNDPIYTDGFEPITPNRELTFVDTYDKSLPKHDIPSNLKSGDDETFNINGAPNVPSNTANPNVEKILPKQENYNLPGPALLQPDSDIPSTQQIAPQTPAEEQGKQKHSVLVLPDGTLEDVNKDENTQVSKNPKDILNSDVKEEKVMEKANEVQFPKQVKTLITTATPVPTETDISENNLKINEEFGIKEHQQEPPVESPPIDKTVLNSAAKRLPEDENAVVTTPYPYVTTEFPLERAPDNVYDDLVVTTVSPMADSENDEEGKAKEVVKENNDVISIDEPSQSKELPLKPTRGNNDNNNNEPPTADVVTRGDNLTNEDRRVISGIPGGKRLVSKPTPNGLKFLLDPINVSDEDTITIAIELSEAPDNVILNRNNADGYSNEALNDREDFSKTSGNQAARFRPRNNNNNKKSDDGIEPLYILPVEQLPVMEKETVVTQYPNGTIVTVITEVVYDNFEGTPPKVTRTEKIAELNG</sequence>
<gene>
    <name evidence="4" type="primary">LOC113495074</name>
</gene>
<feature type="region of interest" description="Disordered" evidence="1">
    <location>
        <begin position="135"/>
        <end position="179"/>
    </location>
</feature>
<dbReference type="AlphaFoldDB" id="A0A7E5VMB4"/>
<feature type="signal peptide" evidence="2">
    <location>
        <begin position="1"/>
        <end position="22"/>
    </location>
</feature>
<evidence type="ECO:0000313" key="4">
    <source>
        <dbReference type="RefSeq" id="XP_026729468.1"/>
    </source>
</evidence>
<evidence type="ECO:0000256" key="1">
    <source>
        <dbReference type="SAM" id="MobiDB-lite"/>
    </source>
</evidence>
<feature type="region of interest" description="Disordered" evidence="1">
    <location>
        <begin position="82"/>
        <end position="104"/>
    </location>
</feature>
<keyword evidence="2" id="KW-0732">Signal</keyword>
<feature type="chain" id="PRO_5028812565" evidence="2">
    <location>
        <begin position="23"/>
        <end position="1190"/>
    </location>
</feature>
<accession>A0A7E5VMB4</accession>
<feature type="region of interest" description="Disordered" evidence="1">
    <location>
        <begin position="1095"/>
        <end position="1131"/>
    </location>
</feature>
<evidence type="ECO:0000256" key="2">
    <source>
        <dbReference type="SAM" id="SignalP"/>
    </source>
</evidence>
<protein>
    <submittedName>
        <fullName evidence="4">Probable serine/threonine-protein kinase DDB_G0282963 isoform X1</fullName>
    </submittedName>
</protein>
<keyword evidence="4" id="KW-0808">Transferase</keyword>
<keyword evidence="3" id="KW-1185">Reference proteome</keyword>